<dbReference type="InterPro" id="IPR027417">
    <property type="entry name" value="P-loop_NTPase"/>
</dbReference>
<keyword evidence="8" id="KW-0159">Chromosome partition</keyword>
<evidence type="ECO:0000256" key="11">
    <source>
        <dbReference type="ARBA" id="ARBA00023125"/>
    </source>
</evidence>
<evidence type="ECO:0000256" key="1">
    <source>
        <dbReference type="ARBA" id="ARBA00004651"/>
    </source>
</evidence>
<keyword evidence="13" id="KW-0131">Cell cycle</keyword>
<gene>
    <name evidence="20" type="ORF">RM533_11135</name>
</gene>
<dbReference type="EMBL" id="JAVRHS010000010">
    <property type="protein sequence ID" value="MDT0576730.1"/>
    <property type="molecule type" value="Genomic_DNA"/>
</dbReference>
<proteinExistence type="inferred from homology"/>
<dbReference type="Pfam" id="PF01580">
    <property type="entry name" value="FtsK_SpoIIIE"/>
    <property type="match status" value="1"/>
</dbReference>
<reference evidence="20 21" key="1">
    <citation type="submission" date="2023-09" db="EMBL/GenBank/DDBJ databases">
        <authorList>
            <person name="Rey-Velasco X."/>
        </authorList>
    </citation>
    <scope>NUCLEOTIDE SEQUENCE [LARGE SCALE GENOMIC DNA]</scope>
    <source>
        <strain evidence="20 21">F390</strain>
    </source>
</reference>
<evidence type="ECO:0000256" key="16">
    <source>
        <dbReference type="PROSITE-ProRule" id="PRU00289"/>
    </source>
</evidence>
<protein>
    <recommendedName>
        <fullName evidence="3">DNA translocase FtsK</fullName>
    </recommendedName>
</protein>
<evidence type="ECO:0000256" key="12">
    <source>
        <dbReference type="ARBA" id="ARBA00023136"/>
    </source>
</evidence>
<evidence type="ECO:0000256" key="17">
    <source>
        <dbReference type="SAM" id="MobiDB-lite"/>
    </source>
</evidence>
<feature type="binding site" evidence="16">
    <location>
        <begin position="442"/>
        <end position="449"/>
    </location>
    <ligand>
        <name>ATP</name>
        <dbReference type="ChEBI" id="CHEBI:30616"/>
    </ligand>
</feature>
<dbReference type="RefSeq" id="WP_311341306.1">
    <property type="nucleotide sequence ID" value="NZ_JAVRHS010000010.1"/>
</dbReference>
<dbReference type="PROSITE" id="PS50901">
    <property type="entry name" value="FTSK"/>
    <property type="match status" value="1"/>
</dbReference>
<name>A0ABU2ZJE7_9SPHN</name>
<dbReference type="PANTHER" id="PTHR22683">
    <property type="entry name" value="SPORULATION PROTEIN RELATED"/>
    <property type="match status" value="1"/>
</dbReference>
<dbReference type="InterPro" id="IPR002543">
    <property type="entry name" value="FtsK_dom"/>
</dbReference>
<dbReference type="Gene3D" id="3.40.50.300">
    <property type="entry name" value="P-loop containing nucleotide triphosphate hydrolases"/>
    <property type="match status" value="1"/>
</dbReference>
<dbReference type="InterPro" id="IPR025199">
    <property type="entry name" value="FtsK_4TM"/>
</dbReference>
<dbReference type="Gene3D" id="3.30.980.40">
    <property type="match status" value="1"/>
</dbReference>
<keyword evidence="9 16" id="KW-0067">ATP-binding</keyword>
<comment type="caution">
    <text evidence="20">The sequence shown here is derived from an EMBL/GenBank/DDBJ whole genome shotgun (WGS) entry which is preliminary data.</text>
</comment>
<organism evidence="20 21">
    <name type="scientific">Croceicoccus esteveae</name>
    <dbReference type="NCBI Taxonomy" id="3075597"/>
    <lineage>
        <taxon>Bacteria</taxon>
        <taxon>Pseudomonadati</taxon>
        <taxon>Pseudomonadota</taxon>
        <taxon>Alphaproteobacteria</taxon>
        <taxon>Sphingomonadales</taxon>
        <taxon>Erythrobacteraceae</taxon>
        <taxon>Croceicoccus</taxon>
    </lineage>
</organism>
<keyword evidence="7 16" id="KW-0547">Nucleotide-binding</keyword>
<feature type="transmembrane region" description="Helical" evidence="18">
    <location>
        <begin position="171"/>
        <end position="192"/>
    </location>
</feature>
<evidence type="ECO:0000256" key="6">
    <source>
        <dbReference type="ARBA" id="ARBA00022692"/>
    </source>
</evidence>
<dbReference type="CDD" id="cd01127">
    <property type="entry name" value="TrwB_TraG_TraD_VirD4"/>
    <property type="match status" value="1"/>
</dbReference>
<comment type="function">
    <text evidence="14">Essential cell division protein that coordinates cell division and chromosome segregation. The N-terminus is involved in assembly of the cell-division machinery. The C-terminus functions as a DNA motor that moves dsDNA in an ATP-dependent manner towards the dif recombination site, which is located within the replication terminus region. Translocation stops specifically at Xer-dif sites, where FtsK interacts with the Xer recombinase, allowing activation of chromosome unlinking by recombination. FtsK orienting polar sequences (KOPS) guide the direction of DNA translocation. FtsK can remove proteins from DNA as it translocates, but translocation stops specifically at XerCD-dif site, thereby preventing removal of XerC and XerD from dif.</text>
</comment>
<keyword evidence="11" id="KW-0238">DNA-binding</keyword>
<feature type="region of interest" description="Disordered" evidence="17">
    <location>
        <begin position="247"/>
        <end position="285"/>
    </location>
</feature>
<dbReference type="Pfam" id="PF09397">
    <property type="entry name" value="FtsK_gamma"/>
    <property type="match status" value="1"/>
</dbReference>
<dbReference type="Gene3D" id="1.10.10.10">
    <property type="entry name" value="Winged helix-like DNA-binding domain superfamily/Winged helix DNA-binding domain"/>
    <property type="match status" value="1"/>
</dbReference>
<evidence type="ECO:0000313" key="20">
    <source>
        <dbReference type="EMBL" id="MDT0576730.1"/>
    </source>
</evidence>
<feature type="transmembrane region" description="Helical" evidence="18">
    <location>
        <begin position="115"/>
        <end position="133"/>
    </location>
</feature>
<evidence type="ECO:0000256" key="18">
    <source>
        <dbReference type="SAM" id="Phobius"/>
    </source>
</evidence>
<evidence type="ECO:0000256" key="13">
    <source>
        <dbReference type="ARBA" id="ARBA00023306"/>
    </source>
</evidence>
<accession>A0ABU2ZJE7</accession>
<comment type="similarity">
    <text evidence="2">Belongs to the FtsK/SpoIIIE/SftA family.</text>
</comment>
<evidence type="ECO:0000256" key="15">
    <source>
        <dbReference type="ARBA" id="ARBA00025923"/>
    </source>
</evidence>
<evidence type="ECO:0000256" key="4">
    <source>
        <dbReference type="ARBA" id="ARBA00022475"/>
    </source>
</evidence>
<feature type="transmembrane region" description="Helical" evidence="18">
    <location>
        <begin position="25"/>
        <end position="46"/>
    </location>
</feature>
<dbReference type="InterPro" id="IPR041027">
    <property type="entry name" value="FtsK_alpha"/>
</dbReference>
<evidence type="ECO:0000256" key="8">
    <source>
        <dbReference type="ARBA" id="ARBA00022829"/>
    </source>
</evidence>
<keyword evidence="4" id="KW-1003">Cell membrane</keyword>
<dbReference type="SUPFAM" id="SSF46785">
    <property type="entry name" value="Winged helix' DNA-binding domain"/>
    <property type="match status" value="1"/>
</dbReference>
<dbReference type="Pfam" id="PF13491">
    <property type="entry name" value="FtsK_4TM"/>
    <property type="match status" value="1"/>
</dbReference>
<evidence type="ECO:0000256" key="5">
    <source>
        <dbReference type="ARBA" id="ARBA00022618"/>
    </source>
</evidence>
<keyword evidence="12 18" id="KW-0472">Membrane</keyword>
<dbReference type="InterPro" id="IPR036388">
    <property type="entry name" value="WH-like_DNA-bd_sf"/>
</dbReference>
<evidence type="ECO:0000259" key="19">
    <source>
        <dbReference type="PROSITE" id="PS50901"/>
    </source>
</evidence>
<feature type="domain" description="FtsK" evidence="19">
    <location>
        <begin position="425"/>
        <end position="644"/>
    </location>
</feature>
<evidence type="ECO:0000313" key="21">
    <source>
        <dbReference type="Proteomes" id="UP001259803"/>
    </source>
</evidence>
<keyword evidence="6 18" id="KW-0812">Transmembrane</keyword>
<feature type="transmembrane region" description="Helical" evidence="18">
    <location>
        <begin position="139"/>
        <end position="159"/>
    </location>
</feature>
<keyword evidence="21" id="KW-1185">Reference proteome</keyword>
<evidence type="ECO:0000256" key="14">
    <source>
        <dbReference type="ARBA" id="ARBA00024784"/>
    </source>
</evidence>
<dbReference type="InterPro" id="IPR050206">
    <property type="entry name" value="FtsK/SpoIIIE/SftA"/>
</dbReference>
<dbReference type="InterPro" id="IPR018541">
    <property type="entry name" value="Ftsk_gamma"/>
</dbReference>
<evidence type="ECO:0000256" key="2">
    <source>
        <dbReference type="ARBA" id="ARBA00006474"/>
    </source>
</evidence>
<sequence>MATIGDTTPDWRAILQRSVGRAAEIIGAVLLLALVVFLALALVSYAQTDPSPSTAADGQIANWMGRPGAYAAERLLFLVGPIAVLLLPLLYVFSRRLWQIADDQTGMSPRWWRPLVLLAAAMVLLATVLALVFERPFGGLPAGMGGLAGMGGAGLVRRLAQLGGTQYQEWIITGVALLCLLSGAVLVARVFAIEWAGLLAMPSLLKRRRDLPDDVASRSASNAASSKPRKPPVAAGRMLPEELADTMAGSDDLTSPPRRAPIISDPSAPPQPAQARTQPTQGDFFNSTFTLPSAELLLPAPEHNAPKLDRMALERNARLLENVLEDFNVKGEITAVKTGPVVTMYELEPAPGIKAARVVGLADDIARNMSAISARVSPIPGKTVMGIELPNADRQMVALRELITSAAFADHSGILPIILGKDIAGDPIVADLAAMPHLLVAGTTGSGKSVGLNCILLSLLYRLTPAECRLILIDPKVLELKSYDDIPHLLSPVVTEPAKAVRALKWAVEEMERRYRMMSSIGARNITGFNDRVKSATAKGKPLGRRVQTGFDPETGEELFEEEQLDYEVLPQIVLIVDELADLMITVGKEIEVLIQRLSQKSRAAGIHLIMATQRPSVDVITGVIKANMPTRISFHVTSRIDSRTILGEQGAEQLLGKGDMLYRANSKPITRVHGPFVSDEEVEAVADYWRTQGSPEYVDSVTEEPEDGGFGFDDLENASDNPEDRKYMQVCQMVFEAQKASASWIQRQMGVGYNTASKWIERMEKDGLVGPANHVGRREIYRDRDGQPL</sequence>
<feature type="transmembrane region" description="Helical" evidence="18">
    <location>
        <begin position="75"/>
        <end position="94"/>
    </location>
</feature>
<dbReference type="SMART" id="SM00843">
    <property type="entry name" value="Ftsk_gamma"/>
    <property type="match status" value="1"/>
</dbReference>
<evidence type="ECO:0000256" key="10">
    <source>
        <dbReference type="ARBA" id="ARBA00022989"/>
    </source>
</evidence>
<keyword evidence="10 18" id="KW-1133">Transmembrane helix</keyword>
<dbReference type="Pfam" id="PF17854">
    <property type="entry name" value="FtsK_alpha"/>
    <property type="match status" value="1"/>
</dbReference>
<keyword evidence="5" id="KW-0132">Cell division</keyword>
<evidence type="ECO:0000256" key="7">
    <source>
        <dbReference type="ARBA" id="ARBA00022741"/>
    </source>
</evidence>
<evidence type="ECO:0000256" key="9">
    <source>
        <dbReference type="ARBA" id="ARBA00022840"/>
    </source>
</evidence>
<comment type="subunit">
    <text evidence="15">Homohexamer. Forms a ring that surrounds DNA.</text>
</comment>
<dbReference type="InterPro" id="IPR036390">
    <property type="entry name" value="WH_DNA-bd_sf"/>
</dbReference>
<dbReference type="PANTHER" id="PTHR22683:SF41">
    <property type="entry name" value="DNA TRANSLOCASE FTSK"/>
    <property type="match status" value="1"/>
</dbReference>
<comment type="subcellular location">
    <subcellularLocation>
        <location evidence="1">Cell membrane</location>
        <topology evidence="1">Multi-pass membrane protein</topology>
    </subcellularLocation>
</comment>
<evidence type="ECO:0000256" key="3">
    <source>
        <dbReference type="ARBA" id="ARBA00020887"/>
    </source>
</evidence>
<dbReference type="Proteomes" id="UP001259803">
    <property type="component" value="Unassembled WGS sequence"/>
</dbReference>
<dbReference type="SUPFAM" id="SSF52540">
    <property type="entry name" value="P-loop containing nucleoside triphosphate hydrolases"/>
    <property type="match status" value="1"/>
</dbReference>